<dbReference type="EMBL" id="GL732559">
    <property type="protein sequence ID" value="EFX77935.1"/>
    <property type="molecule type" value="Genomic_DNA"/>
</dbReference>
<evidence type="ECO:0000256" key="2">
    <source>
        <dbReference type="ARBA" id="ARBA00022692"/>
    </source>
</evidence>
<comment type="subcellular location">
    <subcellularLocation>
        <location evidence="1">Membrane</location>
        <topology evidence="1">Multi-pass membrane protein</topology>
    </subcellularLocation>
</comment>
<dbReference type="Pfam" id="PF00916">
    <property type="entry name" value="Sulfate_transp"/>
    <property type="match status" value="1"/>
</dbReference>
<dbReference type="InterPro" id="IPR001902">
    <property type="entry name" value="SLC26A/SulP_fam"/>
</dbReference>
<dbReference type="PhylomeDB" id="E9GR24"/>
<reference evidence="7 8" key="1">
    <citation type="journal article" date="2011" name="Science">
        <title>The ecoresponsive genome of Daphnia pulex.</title>
        <authorList>
            <person name="Colbourne J.K."/>
            <person name="Pfrender M.E."/>
            <person name="Gilbert D."/>
            <person name="Thomas W.K."/>
            <person name="Tucker A."/>
            <person name="Oakley T.H."/>
            <person name="Tokishita S."/>
            <person name="Aerts A."/>
            <person name="Arnold G.J."/>
            <person name="Basu M.K."/>
            <person name="Bauer D.J."/>
            <person name="Caceres C.E."/>
            <person name="Carmel L."/>
            <person name="Casola C."/>
            <person name="Choi J.H."/>
            <person name="Detter J.C."/>
            <person name="Dong Q."/>
            <person name="Dusheyko S."/>
            <person name="Eads B.D."/>
            <person name="Frohlich T."/>
            <person name="Geiler-Samerotte K.A."/>
            <person name="Gerlach D."/>
            <person name="Hatcher P."/>
            <person name="Jogdeo S."/>
            <person name="Krijgsveld J."/>
            <person name="Kriventseva E.V."/>
            <person name="Kultz D."/>
            <person name="Laforsch C."/>
            <person name="Lindquist E."/>
            <person name="Lopez J."/>
            <person name="Manak J.R."/>
            <person name="Muller J."/>
            <person name="Pangilinan J."/>
            <person name="Patwardhan R.P."/>
            <person name="Pitluck S."/>
            <person name="Pritham E.J."/>
            <person name="Rechtsteiner A."/>
            <person name="Rho M."/>
            <person name="Rogozin I.B."/>
            <person name="Sakarya O."/>
            <person name="Salamov A."/>
            <person name="Schaack S."/>
            <person name="Shapiro H."/>
            <person name="Shiga Y."/>
            <person name="Skalitzky C."/>
            <person name="Smith Z."/>
            <person name="Souvorov A."/>
            <person name="Sung W."/>
            <person name="Tang Z."/>
            <person name="Tsuchiya D."/>
            <person name="Tu H."/>
            <person name="Vos H."/>
            <person name="Wang M."/>
            <person name="Wolf Y.I."/>
            <person name="Yamagata H."/>
            <person name="Yamada T."/>
            <person name="Ye Y."/>
            <person name="Shaw J.R."/>
            <person name="Andrews J."/>
            <person name="Crease T.J."/>
            <person name="Tang H."/>
            <person name="Lucas S.M."/>
            <person name="Robertson H.M."/>
            <person name="Bork P."/>
            <person name="Koonin E.V."/>
            <person name="Zdobnov E.M."/>
            <person name="Grigoriev I.V."/>
            <person name="Lynch M."/>
            <person name="Boore J.L."/>
        </authorList>
    </citation>
    <scope>NUCLEOTIDE SEQUENCE [LARGE SCALE GENOMIC DNA]</scope>
</reference>
<feature type="transmembrane region" description="Helical" evidence="5">
    <location>
        <begin position="146"/>
        <end position="168"/>
    </location>
</feature>
<dbReference type="GO" id="GO:0055085">
    <property type="term" value="P:transmembrane transport"/>
    <property type="evidence" value="ECO:0007669"/>
    <property type="project" value="InterPro"/>
</dbReference>
<evidence type="ECO:0000259" key="6">
    <source>
        <dbReference type="Pfam" id="PF00916"/>
    </source>
</evidence>
<keyword evidence="4 5" id="KW-0472">Membrane</keyword>
<keyword evidence="2 5" id="KW-0812">Transmembrane</keyword>
<dbReference type="HOGENOM" id="CLU_1290129_0_0_1"/>
<feature type="domain" description="SLC26A/SulP transporter" evidence="6">
    <location>
        <begin position="72"/>
        <end position="169"/>
    </location>
</feature>
<dbReference type="GO" id="GO:0016020">
    <property type="term" value="C:membrane"/>
    <property type="evidence" value="ECO:0007669"/>
    <property type="project" value="UniProtKB-SubCell"/>
</dbReference>
<dbReference type="KEGG" id="dpx:DAPPUDRAFT_246693"/>
<feature type="transmembrane region" description="Helical" evidence="5">
    <location>
        <begin position="68"/>
        <end position="88"/>
    </location>
</feature>
<dbReference type="OrthoDB" id="288203at2759"/>
<dbReference type="InterPro" id="IPR011547">
    <property type="entry name" value="SLC26A/SulP_dom"/>
</dbReference>
<evidence type="ECO:0000256" key="4">
    <source>
        <dbReference type="ARBA" id="ARBA00023136"/>
    </source>
</evidence>
<evidence type="ECO:0000256" key="5">
    <source>
        <dbReference type="SAM" id="Phobius"/>
    </source>
</evidence>
<keyword evidence="8" id="KW-1185">Reference proteome</keyword>
<dbReference type="InParanoid" id="E9GR24"/>
<dbReference type="Proteomes" id="UP000000305">
    <property type="component" value="Unassembled WGS sequence"/>
</dbReference>
<dbReference type="PANTHER" id="PTHR11814">
    <property type="entry name" value="SULFATE TRANSPORTER"/>
    <property type="match status" value="1"/>
</dbReference>
<evidence type="ECO:0000313" key="7">
    <source>
        <dbReference type="EMBL" id="EFX77935.1"/>
    </source>
</evidence>
<name>E9GR24_DAPPU</name>
<evidence type="ECO:0000256" key="3">
    <source>
        <dbReference type="ARBA" id="ARBA00022989"/>
    </source>
</evidence>
<accession>E9GR24</accession>
<organism evidence="7 8">
    <name type="scientific">Daphnia pulex</name>
    <name type="common">Water flea</name>
    <dbReference type="NCBI Taxonomy" id="6669"/>
    <lineage>
        <taxon>Eukaryota</taxon>
        <taxon>Metazoa</taxon>
        <taxon>Ecdysozoa</taxon>
        <taxon>Arthropoda</taxon>
        <taxon>Crustacea</taxon>
        <taxon>Branchiopoda</taxon>
        <taxon>Diplostraca</taxon>
        <taxon>Cladocera</taxon>
        <taxon>Anomopoda</taxon>
        <taxon>Daphniidae</taxon>
        <taxon>Daphnia</taxon>
    </lineage>
</organism>
<gene>
    <name evidence="7" type="ORF">DAPPUDRAFT_246693</name>
</gene>
<dbReference type="eggNOG" id="KOG0236">
    <property type="taxonomic scope" value="Eukaryota"/>
</dbReference>
<keyword evidence="3 5" id="KW-1133">Transmembrane helix</keyword>
<dbReference type="AlphaFoldDB" id="E9GR24"/>
<evidence type="ECO:0000313" key="8">
    <source>
        <dbReference type="Proteomes" id="UP000000305"/>
    </source>
</evidence>
<protein>
    <recommendedName>
        <fullName evidence="6">SLC26A/SulP transporter domain-containing protein</fullName>
    </recommendedName>
</protein>
<sequence>MKRAVVHSNNGDSTFSIEESKVNNLKSMGTCYEWKRKARSKVKGACTVELLRRRFPILKWLPSCNWDFAVYDVIAGITVGLTTIPQGIAYASVAGLPLQYIRRLFSAFLGLFVFVILGTSKKCSIGPTAVISLMTFSYASDEGGPIYSSTLLAFLAGSLELVAGLLNLGIQYPRQGNEVTEERVIVKADSNLYFPGVEKFRRALNEASEVNAEG</sequence>
<proteinExistence type="predicted"/>
<evidence type="ECO:0000256" key="1">
    <source>
        <dbReference type="ARBA" id="ARBA00004141"/>
    </source>
</evidence>